<protein>
    <submittedName>
        <fullName evidence="2">Uncharacterized protein</fullName>
    </submittedName>
</protein>
<keyword evidence="1" id="KW-0175">Coiled coil</keyword>
<feature type="coiled-coil region" evidence="1">
    <location>
        <begin position="94"/>
        <end position="121"/>
    </location>
</feature>
<dbReference type="AlphaFoldDB" id="A0A0P1E1S2"/>
<name>A0A0P1E1S2_9RHOB</name>
<dbReference type="RefSeq" id="WP_058272183.1">
    <property type="nucleotide sequence ID" value="NZ_CYPS01000011.1"/>
</dbReference>
<sequence>MLELIGSDEAAKLRNDPKTVFSVENVYARKNDAGLFYIIDEEDVAEDAPVLMLFDGDTRDIMWAKPEDARIMARTLHDRVNELEFTIGSMGRDIYEARATANELNDIVARYREEYPKLEDAAGKRVGELLDQLEKLESRTDTFEVGRATGAATNKRRADERQQFLDENREAVLAEANGNYDDAAEIMHVRMTDWASRIAGQTAWAVSTIKNRL</sequence>
<organism evidence="2 3">
    <name type="scientific">Ruegeria atlantica</name>
    <dbReference type="NCBI Taxonomy" id="81569"/>
    <lineage>
        <taxon>Bacteria</taxon>
        <taxon>Pseudomonadati</taxon>
        <taxon>Pseudomonadota</taxon>
        <taxon>Alphaproteobacteria</taxon>
        <taxon>Rhodobacterales</taxon>
        <taxon>Roseobacteraceae</taxon>
        <taxon>Ruegeria</taxon>
    </lineage>
</organism>
<evidence type="ECO:0000256" key="1">
    <source>
        <dbReference type="SAM" id="Coils"/>
    </source>
</evidence>
<proteinExistence type="predicted"/>
<dbReference type="Proteomes" id="UP000050786">
    <property type="component" value="Unassembled WGS sequence"/>
</dbReference>
<evidence type="ECO:0000313" key="2">
    <source>
        <dbReference type="EMBL" id="CUH42066.1"/>
    </source>
</evidence>
<reference evidence="3" key="1">
    <citation type="submission" date="2015-09" db="EMBL/GenBank/DDBJ databases">
        <authorList>
            <person name="Rodrigo-Torres L."/>
            <person name="Arahal D.R."/>
        </authorList>
    </citation>
    <scope>NUCLEOTIDE SEQUENCE [LARGE SCALE GENOMIC DNA]</scope>
    <source>
        <strain evidence="3">CECT 4293</strain>
    </source>
</reference>
<accession>A0A0P1E1S2</accession>
<gene>
    <name evidence="2" type="ORF">RUM4293_00951</name>
</gene>
<evidence type="ECO:0000313" key="3">
    <source>
        <dbReference type="Proteomes" id="UP000050786"/>
    </source>
</evidence>
<dbReference type="EMBL" id="CYPS01000011">
    <property type="protein sequence ID" value="CUH42066.1"/>
    <property type="molecule type" value="Genomic_DNA"/>
</dbReference>
<keyword evidence="3" id="KW-1185">Reference proteome</keyword>